<evidence type="ECO:0000313" key="1">
    <source>
        <dbReference type="EMBL" id="CAB4641480.1"/>
    </source>
</evidence>
<sequence>MVLDELGDARLCEGKCSRHVEVECIFERLGGDIGDCRRRRSASVVHDDVDFAEFFDCGIGELAEEIELVDIAGKDECTPTETADSGGDLFELVSTACSDGNVGAGFGEGEGRCSADATSGTSDDGDLAINAETIKETHGARH</sequence>
<dbReference type="EMBL" id="CAEZVK010000206">
    <property type="protein sequence ID" value="CAB4641480.1"/>
    <property type="molecule type" value="Genomic_DNA"/>
</dbReference>
<organism evidence="1">
    <name type="scientific">freshwater metagenome</name>
    <dbReference type="NCBI Taxonomy" id="449393"/>
    <lineage>
        <taxon>unclassified sequences</taxon>
        <taxon>metagenomes</taxon>
        <taxon>ecological metagenomes</taxon>
    </lineage>
</organism>
<dbReference type="AlphaFoldDB" id="A0A6J6JV92"/>
<reference evidence="1" key="1">
    <citation type="submission" date="2020-05" db="EMBL/GenBank/DDBJ databases">
        <authorList>
            <person name="Chiriac C."/>
            <person name="Salcher M."/>
            <person name="Ghai R."/>
            <person name="Kavagutti S V."/>
        </authorList>
    </citation>
    <scope>NUCLEOTIDE SEQUENCE</scope>
</reference>
<accession>A0A6J6JV92</accession>
<protein>
    <submittedName>
        <fullName evidence="1">Unannotated protein</fullName>
    </submittedName>
</protein>
<name>A0A6J6JV92_9ZZZZ</name>
<proteinExistence type="predicted"/>
<gene>
    <name evidence="1" type="ORF">UFOPK2000_01437</name>
</gene>